<name>A0A328TY25_9BACL</name>
<dbReference type="RefSeq" id="WP_112883614.1">
    <property type="nucleotide sequence ID" value="NZ_QLUW01000003.1"/>
</dbReference>
<gene>
    <name evidence="2" type="ORF">DL346_18495</name>
</gene>
<reference evidence="2 3" key="1">
    <citation type="submission" date="2018-06" db="EMBL/GenBank/DDBJ databases">
        <title>Paenibacillus montanisoli sp. nov., isolated from mountain area soil.</title>
        <authorList>
            <person name="Wu M."/>
        </authorList>
    </citation>
    <scope>NUCLEOTIDE SEQUENCE [LARGE SCALE GENOMIC DNA]</scope>
    <source>
        <strain evidence="2 3">RA17</strain>
    </source>
</reference>
<sequence length="219" mass="24279">MRIGTNEKLVMIGDSITDCGRARPIGEGLFDAIGKGYVGLVDALITAAYPERGIRVVNVGTSGNTVRDLKERWDTDVLALKPDWLSVMIGTNDVWRQFDMPLIRESQVGIEEYAATLEELVVQTKPSLKGLLLMTPFYLEPNPSDAMRAQMDRYGAVVRDIADKHNAVFVDTQAAFNRVMEHLYPATLAWDRVHPNQAGHAVLARAFLQAVGFDYSKGL</sequence>
<dbReference type="AlphaFoldDB" id="A0A328TY25"/>
<feature type="domain" description="SGNH hydrolase-type esterase" evidence="1">
    <location>
        <begin position="12"/>
        <end position="202"/>
    </location>
</feature>
<dbReference type="PANTHER" id="PTHR30383:SF5">
    <property type="entry name" value="SGNH HYDROLASE-TYPE ESTERASE DOMAIN-CONTAINING PROTEIN"/>
    <property type="match status" value="1"/>
</dbReference>
<protein>
    <submittedName>
        <fullName evidence="2">GDSL family lipase</fullName>
    </submittedName>
</protein>
<comment type="caution">
    <text evidence="2">The sequence shown here is derived from an EMBL/GenBank/DDBJ whole genome shotgun (WGS) entry which is preliminary data.</text>
</comment>
<dbReference type="OrthoDB" id="9794725at2"/>
<accession>A0A328TY25</accession>
<dbReference type="Proteomes" id="UP000249260">
    <property type="component" value="Unassembled WGS sequence"/>
</dbReference>
<dbReference type="InterPro" id="IPR051532">
    <property type="entry name" value="Ester_Hydrolysis_Enzymes"/>
</dbReference>
<dbReference type="EMBL" id="QLUW01000003">
    <property type="protein sequence ID" value="RAP75350.1"/>
    <property type="molecule type" value="Genomic_DNA"/>
</dbReference>
<proteinExistence type="predicted"/>
<organism evidence="2 3">
    <name type="scientific">Paenibacillus montanisoli</name>
    <dbReference type="NCBI Taxonomy" id="2081970"/>
    <lineage>
        <taxon>Bacteria</taxon>
        <taxon>Bacillati</taxon>
        <taxon>Bacillota</taxon>
        <taxon>Bacilli</taxon>
        <taxon>Bacillales</taxon>
        <taxon>Paenibacillaceae</taxon>
        <taxon>Paenibacillus</taxon>
    </lineage>
</organism>
<keyword evidence="3" id="KW-1185">Reference proteome</keyword>
<dbReference type="PANTHER" id="PTHR30383">
    <property type="entry name" value="THIOESTERASE 1/PROTEASE 1/LYSOPHOSPHOLIPASE L1"/>
    <property type="match status" value="1"/>
</dbReference>
<dbReference type="GO" id="GO:0004622">
    <property type="term" value="F:phosphatidylcholine lysophospholipase activity"/>
    <property type="evidence" value="ECO:0007669"/>
    <property type="project" value="TreeGrafter"/>
</dbReference>
<evidence type="ECO:0000313" key="2">
    <source>
        <dbReference type="EMBL" id="RAP75350.1"/>
    </source>
</evidence>
<evidence type="ECO:0000259" key="1">
    <source>
        <dbReference type="Pfam" id="PF13472"/>
    </source>
</evidence>
<dbReference type="SUPFAM" id="SSF52266">
    <property type="entry name" value="SGNH hydrolase"/>
    <property type="match status" value="1"/>
</dbReference>
<dbReference type="InterPro" id="IPR013830">
    <property type="entry name" value="SGNH_hydro"/>
</dbReference>
<dbReference type="Gene3D" id="3.40.50.1110">
    <property type="entry name" value="SGNH hydrolase"/>
    <property type="match status" value="1"/>
</dbReference>
<dbReference type="InterPro" id="IPR036514">
    <property type="entry name" value="SGNH_hydro_sf"/>
</dbReference>
<evidence type="ECO:0000313" key="3">
    <source>
        <dbReference type="Proteomes" id="UP000249260"/>
    </source>
</evidence>
<dbReference type="CDD" id="cd01834">
    <property type="entry name" value="SGNH_hydrolase_like_2"/>
    <property type="match status" value="1"/>
</dbReference>
<dbReference type="Pfam" id="PF13472">
    <property type="entry name" value="Lipase_GDSL_2"/>
    <property type="match status" value="1"/>
</dbReference>